<keyword evidence="1" id="KW-1133">Transmembrane helix</keyword>
<evidence type="ECO:0000313" key="2">
    <source>
        <dbReference type="EMBL" id="GAA0277858.1"/>
    </source>
</evidence>
<keyword evidence="1" id="KW-0472">Membrane</keyword>
<proteinExistence type="predicted"/>
<organism evidence="2 3">
    <name type="scientific">Streptomyces polychromogenes</name>
    <dbReference type="NCBI Taxonomy" id="67342"/>
    <lineage>
        <taxon>Bacteria</taxon>
        <taxon>Bacillati</taxon>
        <taxon>Actinomycetota</taxon>
        <taxon>Actinomycetes</taxon>
        <taxon>Kitasatosporales</taxon>
        <taxon>Streptomycetaceae</taxon>
        <taxon>Streptomyces</taxon>
    </lineage>
</organism>
<keyword evidence="1" id="KW-0812">Transmembrane</keyword>
<reference evidence="2 3" key="1">
    <citation type="journal article" date="2019" name="Int. J. Syst. Evol. Microbiol.">
        <title>The Global Catalogue of Microorganisms (GCM) 10K type strain sequencing project: providing services to taxonomists for standard genome sequencing and annotation.</title>
        <authorList>
            <consortium name="The Broad Institute Genomics Platform"/>
            <consortium name="The Broad Institute Genome Sequencing Center for Infectious Disease"/>
            <person name="Wu L."/>
            <person name="Ma J."/>
        </authorList>
    </citation>
    <scope>NUCLEOTIDE SEQUENCE [LARGE SCALE GENOMIC DNA]</scope>
    <source>
        <strain evidence="2 3">JCM 4505</strain>
    </source>
</reference>
<feature type="transmembrane region" description="Helical" evidence="1">
    <location>
        <begin position="28"/>
        <end position="44"/>
    </location>
</feature>
<accession>A0ABN0V7C4</accession>
<protein>
    <submittedName>
        <fullName evidence="2">Uncharacterized protein</fullName>
    </submittedName>
</protein>
<dbReference type="Proteomes" id="UP001501867">
    <property type="component" value="Unassembled WGS sequence"/>
</dbReference>
<dbReference type="RefSeq" id="WP_344154182.1">
    <property type="nucleotide sequence ID" value="NZ_BAAABV010000010.1"/>
</dbReference>
<dbReference type="EMBL" id="BAAABV010000010">
    <property type="protein sequence ID" value="GAA0277858.1"/>
    <property type="molecule type" value="Genomic_DNA"/>
</dbReference>
<comment type="caution">
    <text evidence="2">The sequence shown here is derived from an EMBL/GenBank/DDBJ whole genome shotgun (WGS) entry which is preliminary data.</text>
</comment>
<sequence>MPGFLLRTCLLLAVESGAAALLRDPGTPWIPVLLAVFVAGSAVPHGTDAEFAARFLVATTAVGVARVGATVWEGHGAVASAGLAVLLVLQTGALLRLSVGRRRRPARRRRR</sequence>
<feature type="transmembrane region" description="Helical" evidence="1">
    <location>
        <begin position="78"/>
        <end position="99"/>
    </location>
</feature>
<gene>
    <name evidence="2" type="ORF">GCM10010302_14410</name>
</gene>
<name>A0ABN0V7C4_9ACTN</name>
<evidence type="ECO:0000256" key="1">
    <source>
        <dbReference type="SAM" id="Phobius"/>
    </source>
</evidence>
<feature type="transmembrane region" description="Helical" evidence="1">
    <location>
        <begin position="51"/>
        <end position="72"/>
    </location>
</feature>
<keyword evidence="3" id="KW-1185">Reference proteome</keyword>
<evidence type="ECO:0000313" key="3">
    <source>
        <dbReference type="Proteomes" id="UP001501867"/>
    </source>
</evidence>